<dbReference type="OrthoDB" id="6303441at2"/>
<keyword evidence="1" id="KW-0456">Lyase</keyword>
<dbReference type="KEGG" id="pphe:PP2015_2809"/>
<feature type="binding site" evidence="3">
    <location>
        <position position="122"/>
    </location>
    <ligand>
        <name>substrate</name>
    </ligand>
</feature>
<dbReference type="RefSeq" id="WP_058030963.1">
    <property type="nucleotide sequence ID" value="NZ_CP013187.1"/>
</dbReference>
<dbReference type="AlphaFoldDB" id="A0A0S2K5E9"/>
<protein>
    <recommendedName>
        <fullName evidence="4">Gamma-glutamylcyclotransferase AIG2-like domain-containing protein</fullName>
    </recommendedName>
</protein>
<name>A0A0S2K5E9_9GAMM</name>
<dbReference type="InterPro" id="IPR013024">
    <property type="entry name" value="GGCT-like"/>
</dbReference>
<dbReference type="SUPFAM" id="SSF110857">
    <property type="entry name" value="Gamma-glutamyl cyclotransferase-like"/>
    <property type="match status" value="1"/>
</dbReference>
<sequence length="166" mass="18809">MTKKHINFAYGSNMSTSRLFARLPNAELLGVGTLNAYKLTFDMLSTDGSAKCNIVPANQREVFVHGVLYALDDEELARLDEIEGVRYDRKTVEIVRPCGEILIAQSYIANTFIDTHLPFDWYVEHVLKGAQEHQFNSDYITQISAQASQSDSNLERAAREWAIHKL</sequence>
<evidence type="ECO:0000313" key="6">
    <source>
        <dbReference type="Proteomes" id="UP000061457"/>
    </source>
</evidence>
<dbReference type="InterPro" id="IPR009288">
    <property type="entry name" value="AIG2-like_dom"/>
</dbReference>
<organism evidence="5 6">
    <name type="scientific">Pseudoalteromonas phenolica</name>
    <dbReference type="NCBI Taxonomy" id="161398"/>
    <lineage>
        <taxon>Bacteria</taxon>
        <taxon>Pseudomonadati</taxon>
        <taxon>Pseudomonadota</taxon>
        <taxon>Gammaproteobacteria</taxon>
        <taxon>Alteromonadales</taxon>
        <taxon>Pseudoalteromonadaceae</taxon>
        <taxon>Pseudoalteromonas</taxon>
    </lineage>
</organism>
<keyword evidence="6" id="KW-1185">Reference proteome</keyword>
<proteinExistence type="predicted"/>
<dbReference type="Proteomes" id="UP000061457">
    <property type="component" value="Chromosome I"/>
</dbReference>
<evidence type="ECO:0000256" key="1">
    <source>
        <dbReference type="ARBA" id="ARBA00023239"/>
    </source>
</evidence>
<evidence type="ECO:0000313" key="5">
    <source>
        <dbReference type="EMBL" id="ALO43294.1"/>
    </source>
</evidence>
<evidence type="ECO:0000259" key="4">
    <source>
        <dbReference type="Pfam" id="PF06094"/>
    </source>
</evidence>
<feature type="active site" description="Proton acceptor" evidence="2">
    <location>
        <position position="83"/>
    </location>
</feature>
<dbReference type="PANTHER" id="PTHR12935:SF0">
    <property type="entry name" value="GAMMA-GLUTAMYLCYCLOTRANSFERASE"/>
    <property type="match status" value="1"/>
</dbReference>
<dbReference type="CDD" id="cd06661">
    <property type="entry name" value="GGCT_like"/>
    <property type="match status" value="1"/>
</dbReference>
<dbReference type="PATRIC" id="fig|161398.10.peg.2868"/>
<dbReference type="Pfam" id="PF06094">
    <property type="entry name" value="GGACT"/>
    <property type="match status" value="1"/>
</dbReference>
<feature type="domain" description="Gamma-glutamylcyclotransferase AIG2-like" evidence="4">
    <location>
        <begin position="8"/>
        <end position="111"/>
    </location>
</feature>
<dbReference type="InterPro" id="IPR036568">
    <property type="entry name" value="GGCT-like_sf"/>
</dbReference>
<dbReference type="EMBL" id="CP013187">
    <property type="protein sequence ID" value="ALO43294.1"/>
    <property type="molecule type" value="Genomic_DNA"/>
</dbReference>
<dbReference type="PANTHER" id="PTHR12935">
    <property type="entry name" value="GAMMA-GLUTAMYLCYCLOTRANSFERASE"/>
    <property type="match status" value="1"/>
</dbReference>
<dbReference type="STRING" id="161398.PP2015_2809"/>
<reference evidence="5 6" key="1">
    <citation type="submission" date="2015-11" db="EMBL/GenBank/DDBJ databases">
        <authorList>
            <person name="Zhang Y."/>
            <person name="Guo Z."/>
        </authorList>
    </citation>
    <scope>NUCLEOTIDE SEQUENCE [LARGE SCALE GENOMIC DNA]</scope>
    <source>
        <strain evidence="5 6">KCTC 12086</strain>
    </source>
</reference>
<dbReference type="GO" id="GO:0003839">
    <property type="term" value="F:gamma-glutamylcyclotransferase activity"/>
    <property type="evidence" value="ECO:0007669"/>
    <property type="project" value="InterPro"/>
</dbReference>
<evidence type="ECO:0000256" key="2">
    <source>
        <dbReference type="PIRSR" id="PIRSR617939-1"/>
    </source>
</evidence>
<gene>
    <name evidence="5" type="ORF">PP2015_2809</name>
</gene>
<accession>A0A0S2K5E9</accession>
<dbReference type="Gene3D" id="3.10.490.10">
    <property type="entry name" value="Gamma-glutamyl cyclotransferase-like"/>
    <property type="match status" value="1"/>
</dbReference>
<evidence type="ECO:0000256" key="3">
    <source>
        <dbReference type="PIRSR" id="PIRSR617939-2"/>
    </source>
</evidence>
<dbReference type="InterPro" id="IPR017939">
    <property type="entry name" value="G-Glutamylcylcotransferase"/>
</dbReference>